<evidence type="ECO:0000256" key="1">
    <source>
        <dbReference type="ARBA" id="ARBA00004141"/>
    </source>
</evidence>
<dbReference type="EMBL" id="AZHB01000017">
    <property type="protein sequence ID" value="OAA58736.1"/>
    <property type="molecule type" value="Genomic_DNA"/>
</dbReference>
<keyword evidence="3 6" id="KW-1133">Transmembrane helix</keyword>
<feature type="transmembrane region" description="Helical" evidence="6">
    <location>
        <begin position="235"/>
        <end position="259"/>
    </location>
</feature>
<dbReference type="InterPro" id="IPR049326">
    <property type="entry name" value="Rhodopsin_dom_fungi"/>
</dbReference>
<evidence type="ECO:0000313" key="9">
    <source>
        <dbReference type="Proteomes" id="UP000076744"/>
    </source>
</evidence>
<sequence>MTATMTSCTFCVISARLLYKQFLSARRAIDYEDWSLIAAVLIGLPSVFISVFCLTANGMGRDVWGLQHPSLVTTLYYLYINSILYVVLMILIKLSLTFFYLNIFFGRIRILLWATVVFHVISATVYVLGVVFQCLPIGYAWEKFDYAKDEPAHGHCLNINVAGWVNSGISVAADIWLLSLPLSQLHKMRLHWKKKLGATLMFMTGASVTLISCLRLASIRNYATTSNPTWDQWDILWWSTVEVEVGLICICLPTIRLIFIRIAPRIFGSESSSVSYVPEESHA</sequence>
<name>A0A167RMD0_CORFA</name>
<dbReference type="PANTHER" id="PTHR33048">
    <property type="entry name" value="PTH11-LIKE INTEGRAL MEMBRANE PROTEIN (AFU_ORTHOLOGUE AFUA_5G11245)"/>
    <property type="match status" value="1"/>
</dbReference>
<feature type="transmembrane region" description="Helical" evidence="6">
    <location>
        <begin position="161"/>
        <end position="180"/>
    </location>
</feature>
<dbReference type="GO" id="GO:0016020">
    <property type="term" value="C:membrane"/>
    <property type="evidence" value="ECO:0007669"/>
    <property type="project" value="UniProtKB-SubCell"/>
</dbReference>
<feature type="domain" description="Rhodopsin" evidence="7">
    <location>
        <begin position="24"/>
        <end position="259"/>
    </location>
</feature>
<evidence type="ECO:0000256" key="3">
    <source>
        <dbReference type="ARBA" id="ARBA00022989"/>
    </source>
</evidence>
<evidence type="ECO:0000313" key="8">
    <source>
        <dbReference type="EMBL" id="OAA58736.1"/>
    </source>
</evidence>
<feature type="transmembrane region" description="Helical" evidence="6">
    <location>
        <begin position="110"/>
        <end position="141"/>
    </location>
</feature>
<protein>
    <recommendedName>
        <fullName evidence="7">Rhodopsin domain-containing protein</fullName>
    </recommendedName>
</protein>
<evidence type="ECO:0000256" key="6">
    <source>
        <dbReference type="SAM" id="Phobius"/>
    </source>
</evidence>
<dbReference type="PANTHER" id="PTHR33048:SF143">
    <property type="entry name" value="EXTRACELLULAR MEMBRANE PROTEIN CFEM DOMAIN-CONTAINING PROTEIN-RELATED"/>
    <property type="match status" value="1"/>
</dbReference>
<reference evidence="8 9" key="1">
    <citation type="journal article" date="2016" name="Genome Biol. Evol.">
        <title>Divergent and convergent evolution of fungal pathogenicity.</title>
        <authorList>
            <person name="Shang Y."/>
            <person name="Xiao G."/>
            <person name="Zheng P."/>
            <person name="Cen K."/>
            <person name="Zhan S."/>
            <person name="Wang C."/>
        </authorList>
    </citation>
    <scope>NUCLEOTIDE SEQUENCE [LARGE SCALE GENOMIC DNA]</scope>
    <source>
        <strain evidence="8 9">ARSEF 2679</strain>
    </source>
</reference>
<dbReference type="STRING" id="1081104.A0A167RMD0"/>
<dbReference type="AlphaFoldDB" id="A0A167RMD0"/>
<accession>A0A167RMD0</accession>
<evidence type="ECO:0000259" key="7">
    <source>
        <dbReference type="Pfam" id="PF20684"/>
    </source>
</evidence>
<evidence type="ECO:0000256" key="2">
    <source>
        <dbReference type="ARBA" id="ARBA00022692"/>
    </source>
</evidence>
<dbReference type="InterPro" id="IPR052337">
    <property type="entry name" value="SAT4-like"/>
</dbReference>
<keyword evidence="2 6" id="KW-0812">Transmembrane</keyword>
<dbReference type="GeneID" id="30022811"/>
<proteinExistence type="inferred from homology"/>
<dbReference type="OrthoDB" id="4869838at2759"/>
<feature type="transmembrane region" description="Helical" evidence="6">
    <location>
        <begin position="200"/>
        <end position="223"/>
    </location>
</feature>
<evidence type="ECO:0000256" key="5">
    <source>
        <dbReference type="ARBA" id="ARBA00038359"/>
    </source>
</evidence>
<feature type="transmembrane region" description="Helical" evidence="6">
    <location>
        <begin position="77"/>
        <end position="103"/>
    </location>
</feature>
<dbReference type="Pfam" id="PF20684">
    <property type="entry name" value="Fung_rhodopsin"/>
    <property type="match status" value="1"/>
</dbReference>
<organism evidence="8 9">
    <name type="scientific">Cordyceps fumosorosea (strain ARSEF 2679)</name>
    <name type="common">Isaria fumosorosea</name>
    <dbReference type="NCBI Taxonomy" id="1081104"/>
    <lineage>
        <taxon>Eukaryota</taxon>
        <taxon>Fungi</taxon>
        <taxon>Dikarya</taxon>
        <taxon>Ascomycota</taxon>
        <taxon>Pezizomycotina</taxon>
        <taxon>Sordariomycetes</taxon>
        <taxon>Hypocreomycetidae</taxon>
        <taxon>Hypocreales</taxon>
        <taxon>Cordycipitaceae</taxon>
        <taxon>Cordyceps</taxon>
    </lineage>
</organism>
<evidence type="ECO:0000256" key="4">
    <source>
        <dbReference type="ARBA" id="ARBA00023136"/>
    </source>
</evidence>
<dbReference type="Proteomes" id="UP000076744">
    <property type="component" value="Unassembled WGS sequence"/>
</dbReference>
<dbReference type="RefSeq" id="XP_018702611.1">
    <property type="nucleotide sequence ID" value="XM_018850123.1"/>
</dbReference>
<gene>
    <name evidence="8" type="ORF">ISF_06519</name>
</gene>
<comment type="subcellular location">
    <subcellularLocation>
        <location evidence="1">Membrane</location>
        <topology evidence="1">Multi-pass membrane protein</topology>
    </subcellularLocation>
</comment>
<keyword evidence="4 6" id="KW-0472">Membrane</keyword>
<keyword evidence="9" id="KW-1185">Reference proteome</keyword>
<feature type="transmembrane region" description="Helical" evidence="6">
    <location>
        <begin position="36"/>
        <end position="57"/>
    </location>
</feature>
<comment type="similarity">
    <text evidence="5">Belongs to the SAT4 family.</text>
</comment>
<comment type="caution">
    <text evidence="8">The sequence shown here is derived from an EMBL/GenBank/DDBJ whole genome shotgun (WGS) entry which is preliminary data.</text>
</comment>